<evidence type="ECO:0000256" key="1">
    <source>
        <dbReference type="SAM" id="MobiDB-lite"/>
    </source>
</evidence>
<name>A0A2A2TAG8_9CYAN</name>
<sequence>MMKTNGIRLFASVFAIANVLAITSEQGFSQTRNTEKTTFHCIRNGTGYATVARRGNAQTGAMITWNDTSFGSKFTPKDRCAIVGQRFNKAVGKSGYSLSLLKLTHGVLRSNPVICYIGTTTEKCNDKNLILTLNRSELGQERIIIDQLKNFSVNGTGTPLRRSADNRSIAEFGRQINEAFKSDVTQPATPELDVTVSESTTPQSVSSPSSKSNN</sequence>
<feature type="compositionally biased region" description="Low complexity" evidence="1">
    <location>
        <begin position="194"/>
        <end position="214"/>
    </location>
</feature>
<proteinExistence type="predicted"/>
<gene>
    <name evidence="3" type="ORF">CK510_29270</name>
</gene>
<reference evidence="3 4" key="1">
    <citation type="submission" date="2017-08" db="EMBL/GenBank/DDBJ databases">
        <title>Draft genome sequence of filamentous cyanobacterium Calothrix elsteri CCALA 953.</title>
        <authorList>
            <person name="Gagunashvili A.N."/>
            <person name="Elster J."/>
            <person name="Andresson O.S."/>
        </authorList>
    </citation>
    <scope>NUCLEOTIDE SEQUENCE [LARGE SCALE GENOMIC DNA]</scope>
    <source>
        <strain evidence="3 4">CCALA 953</strain>
    </source>
</reference>
<dbReference type="Proteomes" id="UP000218238">
    <property type="component" value="Unassembled WGS sequence"/>
</dbReference>
<feature type="signal peptide" evidence="2">
    <location>
        <begin position="1"/>
        <end position="21"/>
    </location>
</feature>
<feature type="chain" id="PRO_5013353762" evidence="2">
    <location>
        <begin position="22"/>
        <end position="214"/>
    </location>
</feature>
<feature type="region of interest" description="Disordered" evidence="1">
    <location>
        <begin position="180"/>
        <end position="214"/>
    </location>
</feature>
<evidence type="ECO:0000313" key="4">
    <source>
        <dbReference type="Proteomes" id="UP000218238"/>
    </source>
</evidence>
<evidence type="ECO:0000256" key="2">
    <source>
        <dbReference type="SAM" id="SignalP"/>
    </source>
</evidence>
<protein>
    <submittedName>
        <fullName evidence="3">Uncharacterized protein</fullName>
    </submittedName>
</protein>
<dbReference type="EMBL" id="NTFS01000628">
    <property type="protein sequence ID" value="PAX45957.1"/>
    <property type="molecule type" value="Genomic_DNA"/>
</dbReference>
<dbReference type="RefSeq" id="WP_095724966.1">
    <property type="nucleotide sequence ID" value="NZ_NTFS01000628.1"/>
</dbReference>
<dbReference type="AlphaFoldDB" id="A0A2A2TAG8"/>
<dbReference type="Pfam" id="PF14218">
    <property type="entry name" value="COP23"/>
    <property type="match status" value="1"/>
</dbReference>
<accession>A0A2A2TAG8</accession>
<organism evidence="3 4">
    <name type="scientific">Brunnivagina elsteri CCALA 953</name>
    <dbReference type="NCBI Taxonomy" id="987040"/>
    <lineage>
        <taxon>Bacteria</taxon>
        <taxon>Bacillati</taxon>
        <taxon>Cyanobacteriota</taxon>
        <taxon>Cyanophyceae</taxon>
        <taxon>Nostocales</taxon>
        <taxon>Calotrichaceae</taxon>
        <taxon>Brunnivagina</taxon>
    </lineage>
</organism>
<dbReference type="OrthoDB" id="461554at2"/>
<keyword evidence="2" id="KW-0732">Signal</keyword>
<dbReference type="InterPro" id="IPR025478">
    <property type="entry name" value="COP23"/>
</dbReference>
<comment type="caution">
    <text evidence="3">The sequence shown here is derived from an EMBL/GenBank/DDBJ whole genome shotgun (WGS) entry which is preliminary data.</text>
</comment>
<evidence type="ECO:0000313" key="3">
    <source>
        <dbReference type="EMBL" id="PAX45957.1"/>
    </source>
</evidence>
<keyword evidence="4" id="KW-1185">Reference proteome</keyword>